<gene>
    <name evidence="2" type="ORF">HY29_01275</name>
</gene>
<comment type="caution">
    <text evidence="2">The sequence shown here is derived from an EMBL/GenBank/DDBJ whole genome shotgun (WGS) entry which is preliminary data.</text>
</comment>
<feature type="compositionally biased region" description="Polar residues" evidence="1">
    <location>
        <begin position="42"/>
        <end position="56"/>
    </location>
</feature>
<dbReference type="InterPro" id="IPR021727">
    <property type="entry name" value="DUF3299"/>
</dbReference>
<dbReference type="AlphaFoldDB" id="A0A062UI45"/>
<name>A0A062UI45_9PROT</name>
<dbReference type="eggNOG" id="COG3495">
    <property type="taxonomic scope" value="Bacteria"/>
</dbReference>
<evidence type="ECO:0000313" key="2">
    <source>
        <dbReference type="EMBL" id="KCZ57388.1"/>
    </source>
</evidence>
<evidence type="ECO:0008006" key="4">
    <source>
        <dbReference type="Google" id="ProtNLM"/>
    </source>
</evidence>
<dbReference type="OrthoDB" id="9812956at2"/>
<dbReference type="PATRIC" id="fig|1280946.3.peg.244"/>
<dbReference type="EMBL" id="AWFF01000001">
    <property type="protein sequence ID" value="KCZ57388.1"/>
    <property type="molecule type" value="Genomic_DNA"/>
</dbReference>
<dbReference type="RefSeq" id="WP_051601001.1">
    <property type="nucleotide sequence ID" value="NZ_AWFF01000001.1"/>
</dbReference>
<accession>A0A062UI45</accession>
<protein>
    <recommendedName>
        <fullName evidence="4">Lipoprotein</fullName>
    </recommendedName>
</protein>
<dbReference type="STRING" id="1280946.HY29_01275"/>
<evidence type="ECO:0000313" key="3">
    <source>
        <dbReference type="Proteomes" id="UP000027037"/>
    </source>
</evidence>
<dbReference type="Pfam" id="PF11736">
    <property type="entry name" value="DUF3299"/>
    <property type="match status" value="1"/>
</dbReference>
<keyword evidence="3" id="KW-1185">Reference proteome</keyword>
<sequence length="233" mass="25762">MTLLALGLTTACEQHSGSDTSIDRTPPPLPENAKTADFKAASETTGEASVDSQVSDQKSAYWGVKPGDPIPLKWEDLLPDGAEEALVHQQEEFYAMLEQRYRANATTLADAKPFDQIDEGSTLDYMPQLGTFDVVEGLNGQVVRIPGYVVPFDFEKNRRQTEFLFVPYMGACIHTPPPPPNQVIFVNAATPIRLGDIWSPYWLEGTLSTEANRNEVGNAAYTLALEHLEPYTR</sequence>
<feature type="compositionally biased region" description="Polar residues" evidence="1">
    <location>
        <begin position="11"/>
        <end position="20"/>
    </location>
</feature>
<proteinExistence type="predicted"/>
<organism evidence="2 3">
    <name type="scientific">Hyphomonas beringensis</name>
    <dbReference type="NCBI Taxonomy" id="1280946"/>
    <lineage>
        <taxon>Bacteria</taxon>
        <taxon>Pseudomonadati</taxon>
        <taxon>Pseudomonadota</taxon>
        <taxon>Alphaproteobacteria</taxon>
        <taxon>Hyphomonadales</taxon>
        <taxon>Hyphomonadaceae</taxon>
        <taxon>Hyphomonas</taxon>
    </lineage>
</organism>
<dbReference type="Gene3D" id="2.40.50.870">
    <property type="entry name" value="Protein of unknown function (DUF3299)"/>
    <property type="match status" value="1"/>
</dbReference>
<evidence type="ECO:0000256" key="1">
    <source>
        <dbReference type="SAM" id="MobiDB-lite"/>
    </source>
</evidence>
<dbReference type="Proteomes" id="UP000027037">
    <property type="component" value="Unassembled WGS sequence"/>
</dbReference>
<reference evidence="2 3" key="1">
    <citation type="journal article" date="2014" name="Antonie Van Leeuwenhoek">
        <title>Hyphomonas beringensis sp. nov. and Hyphomonas chukchiensis sp. nov., isolated from surface seawater of the Bering Sea and Chukchi Sea.</title>
        <authorList>
            <person name="Li C."/>
            <person name="Lai Q."/>
            <person name="Li G."/>
            <person name="Dong C."/>
            <person name="Wang J."/>
            <person name="Liao Y."/>
            <person name="Shao Z."/>
        </authorList>
    </citation>
    <scope>NUCLEOTIDE SEQUENCE [LARGE SCALE GENOMIC DNA]</scope>
    <source>
        <strain evidence="2 3">25B14_1</strain>
    </source>
</reference>
<feature type="region of interest" description="Disordered" evidence="1">
    <location>
        <begin position="1"/>
        <end position="56"/>
    </location>
</feature>